<organism evidence="1 2">
    <name type="scientific">Treponema phagedenis</name>
    <dbReference type="NCBI Taxonomy" id="162"/>
    <lineage>
        <taxon>Bacteria</taxon>
        <taxon>Pseudomonadati</taxon>
        <taxon>Spirochaetota</taxon>
        <taxon>Spirochaetia</taxon>
        <taxon>Spirochaetales</taxon>
        <taxon>Treponemataceae</taxon>
        <taxon>Treponema</taxon>
    </lineage>
</organism>
<dbReference type="RefSeq" id="WP_148884058.1">
    <property type="nucleotide sequence ID" value="NZ_CP027018.1"/>
</dbReference>
<dbReference type="AlphaFoldDB" id="A0AAE6ITG5"/>
<accession>A0AAE6ITG5</accession>
<dbReference type="Proteomes" id="UP000323594">
    <property type="component" value="Chromosome"/>
</dbReference>
<evidence type="ECO:0000313" key="2">
    <source>
        <dbReference type="Proteomes" id="UP000323594"/>
    </source>
</evidence>
<name>A0AAE6ITG5_TREPH</name>
<sequence length="90" mass="10754">MTYTYQYEWFNVFKDRINIGERLNIFGGGCFYNEKKGGWQYSVVVFIERLTEDKFELNGYPMYNQHGYLTQATFQKDSGESFCSSFYIGW</sequence>
<proteinExistence type="predicted"/>
<dbReference type="EMBL" id="CP042817">
    <property type="protein sequence ID" value="QEJ97970.1"/>
    <property type="molecule type" value="Genomic_DNA"/>
</dbReference>
<gene>
    <name evidence="1" type="ORF">FUT82_08145</name>
</gene>
<evidence type="ECO:0000313" key="1">
    <source>
        <dbReference type="EMBL" id="QEJ97970.1"/>
    </source>
</evidence>
<reference evidence="1 2" key="1">
    <citation type="submission" date="2019-08" db="EMBL/GenBank/DDBJ databases">
        <authorList>
            <person name="Kuhnert P."/>
        </authorList>
    </citation>
    <scope>NUCLEOTIDE SEQUENCE [LARGE SCALE GENOMIC DNA]</scope>
    <source>
        <strain evidence="1 2">B36.5</strain>
    </source>
</reference>
<protein>
    <submittedName>
        <fullName evidence="1">Uncharacterized protein</fullName>
    </submittedName>
</protein>